<reference evidence="4 5" key="2">
    <citation type="submission" date="2019-01" db="EMBL/GenBank/DDBJ databases">
        <title>Motilimonas pumilus sp. nov., isolated from the gut of sea cucumber (Apostichopus japonicus).</title>
        <authorList>
            <person name="Wang F.-Q."/>
            <person name="Ren L.-H."/>
            <person name="Lin Y.-W."/>
            <person name="Sun G.-H."/>
            <person name="Du Z.-J."/>
            <person name="Zhao J.-X."/>
            <person name="Liu X.-J."/>
            <person name="Liu L.-J."/>
        </authorList>
    </citation>
    <scope>NUCLEOTIDE SEQUENCE [LARGE SCALE GENOMIC DNA]</scope>
    <source>
        <strain evidence="4 5">PLHSC7-2</strain>
    </source>
</reference>
<dbReference type="GO" id="GO:0006520">
    <property type="term" value="P:amino acid metabolic process"/>
    <property type="evidence" value="ECO:0007669"/>
    <property type="project" value="InterPro"/>
</dbReference>
<dbReference type="Gene3D" id="3.40.50.1100">
    <property type="match status" value="2"/>
</dbReference>
<dbReference type="InterPro" id="IPR037158">
    <property type="entry name" value="Thr_synth_N_sf"/>
</dbReference>
<dbReference type="PANTHER" id="PTHR42690:SF1">
    <property type="entry name" value="THREONINE SYNTHASE-LIKE 2"/>
    <property type="match status" value="1"/>
</dbReference>
<dbReference type="PROSITE" id="PS00165">
    <property type="entry name" value="DEHYDRATASE_SER_THR"/>
    <property type="match status" value="1"/>
</dbReference>
<name>A0A418Y8P2_9GAMM</name>
<comment type="cofactor">
    <cofactor evidence="1">
        <name>pyridoxal 5'-phosphate</name>
        <dbReference type="ChEBI" id="CHEBI:597326"/>
    </cofactor>
</comment>
<dbReference type="EMBL" id="QZCH01000186">
    <property type="protein sequence ID" value="RJG34532.1"/>
    <property type="molecule type" value="Genomic_DNA"/>
</dbReference>
<feature type="domain" description="Threonine synthase N-terminal" evidence="3">
    <location>
        <begin position="1"/>
        <end position="60"/>
    </location>
</feature>
<keyword evidence="2" id="KW-0663">Pyridoxal phosphate</keyword>
<sequence>AGLAPDGGLYVPEQWPSFTREEIAAFAGRPYAEVAAAVIGKFAGDALDRDDVARMCAEAYASFTHPAVTPLRELHPNLWLLELFHGPTLAFKDVAMQLLARLYEKALAAQRRTMTIVCATSGDTGGAAVEAFRGRANVRIVALFPDGRISEVQRRFMTTAADANVRTVA</sequence>
<dbReference type="InterPro" id="IPR029144">
    <property type="entry name" value="Thr_synth_N"/>
</dbReference>
<proteinExistence type="predicted"/>
<keyword evidence="5" id="KW-1185">Reference proteome</keyword>
<accession>A0A418Y8P2</accession>
<dbReference type="InterPro" id="IPR036052">
    <property type="entry name" value="TrpB-like_PALP_sf"/>
</dbReference>
<dbReference type="SUPFAM" id="SSF53686">
    <property type="entry name" value="Tryptophan synthase beta subunit-like PLP-dependent enzymes"/>
    <property type="match status" value="1"/>
</dbReference>
<dbReference type="Proteomes" id="UP000283255">
    <property type="component" value="Unassembled WGS sequence"/>
</dbReference>
<reference evidence="4 5" key="1">
    <citation type="submission" date="2018-09" db="EMBL/GenBank/DDBJ databases">
        <authorList>
            <person name="Wang F."/>
        </authorList>
    </citation>
    <scope>NUCLEOTIDE SEQUENCE [LARGE SCALE GENOMIC DNA]</scope>
    <source>
        <strain evidence="4 5">PLHSC7-2</strain>
    </source>
</reference>
<dbReference type="AlphaFoldDB" id="A0A418Y8P2"/>
<feature type="non-terminal residue" evidence="4">
    <location>
        <position position="1"/>
    </location>
</feature>
<comment type="caution">
    <text evidence="4">The sequence shown here is derived from an EMBL/GenBank/DDBJ whole genome shotgun (WGS) entry which is preliminary data.</text>
</comment>
<dbReference type="GO" id="GO:0030170">
    <property type="term" value="F:pyridoxal phosphate binding"/>
    <property type="evidence" value="ECO:0007669"/>
    <property type="project" value="InterPro"/>
</dbReference>
<dbReference type="InterPro" id="IPR051166">
    <property type="entry name" value="Threonine_Synthase"/>
</dbReference>
<feature type="non-terminal residue" evidence="4">
    <location>
        <position position="169"/>
    </location>
</feature>
<evidence type="ECO:0000313" key="5">
    <source>
        <dbReference type="Proteomes" id="UP000283255"/>
    </source>
</evidence>
<dbReference type="InterPro" id="IPR000634">
    <property type="entry name" value="Ser/Thr_deHydtase_PyrdxlP-BS"/>
</dbReference>
<evidence type="ECO:0000259" key="3">
    <source>
        <dbReference type="Pfam" id="PF14821"/>
    </source>
</evidence>
<evidence type="ECO:0000313" key="4">
    <source>
        <dbReference type="EMBL" id="RJG34532.1"/>
    </source>
</evidence>
<dbReference type="Pfam" id="PF14821">
    <property type="entry name" value="Thr_synth_N"/>
    <property type="match status" value="1"/>
</dbReference>
<evidence type="ECO:0000256" key="1">
    <source>
        <dbReference type="ARBA" id="ARBA00001933"/>
    </source>
</evidence>
<dbReference type="PANTHER" id="PTHR42690">
    <property type="entry name" value="THREONINE SYNTHASE FAMILY MEMBER"/>
    <property type="match status" value="1"/>
</dbReference>
<dbReference type="Gene3D" id="3.90.1380.10">
    <property type="entry name" value="Threonine synthase, N-terminal domain"/>
    <property type="match status" value="1"/>
</dbReference>
<gene>
    <name evidence="4" type="ORF">D1Z90_21165</name>
</gene>
<organism evidence="4 5">
    <name type="scientific">Motilimonas pumila</name>
    <dbReference type="NCBI Taxonomy" id="2303987"/>
    <lineage>
        <taxon>Bacteria</taxon>
        <taxon>Pseudomonadati</taxon>
        <taxon>Pseudomonadota</taxon>
        <taxon>Gammaproteobacteria</taxon>
        <taxon>Alteromonadales</taxon>
        <taxon>Alteromonadales genera incertae sedis</taxon>
        <taxon>Motilimonas</taxon>
    </lineage>
</organism>
<evidence type="ECO:0000256" key="2">
    <source>
        <dbReference type="ARBA" id="ARBA00022898"/>
    </source>
</evidence>
<protein>
    <submittedName>
        <fullName evidence="4">Pyridoxal-phosphate dependent enzyme</fullName>
    </submittedName>
</protein>